<dbReference type="EMBL" id="JAHYBX010000016">
    <property type="protein sequence ID" value="MCA1858426.1"/>
    <property type="molecule type" value="Genomic_DNA"/>
</dbReference>
<dbReference type="InterPro" id="IPR011459">
    <property type="entry name" value="DUF1565"/>
</dbReference>
<sequence length="426" mass="43934">MDAVIVTGAASADEPEQLSTAHEGISVKDDGGAYAAEIAASSLPAPPPSVGAPEQSVPAQGDMAIEKAAQAAYDALADTQYQLYVASDGSDRNPGTKDLPFMSITKASRAAKPSTTIYVAPGTYRENVLTRPRTNAAGRVSFVSSTPGAAKIIGSGTGAAWTNRGNYVDIVGFDISGTGRIGIANLGSQTTISGNHVHDIKVSGGCTSAGGAGIVNADYAGSDADIIGNLVHDIGTPGSCNGVQGIYHSNKRGRIQNNVVYRASSFGIHLWHAATDVVISNNTTFQNGSKRMGGGIVIGAGDKPGKIVVNNTHVSNNIVVQNPRFGITQYCYRGQNCIGETNTVTNNLIYGNGVNLVMKVGKASGTIMADPQFVRYAPDSAAGNYGLKSTSPAIDRGMRAHAPLQDIVGIKRPRGGGVDLGAHESY</sequence>
<comment type="subcellular location">
    <subcellularLocation>
        <location evidence="1">Secreted</location>
    </subcellularLocation>
</comment>
<evidence type="ECO:0000259" key="6">
    <source>
        <dbReference type="Pfam" id="PF13229"/>
    </source>
</evidence>
<feature type="domain" description="Right handed beta helix" evidence="6">
    <location>
        <begin position="161"/>
        <end position="347"/>
    </location>
</feature>
<protein>
    <submittedName>
        <fullName evidence="7">Right-handed parallel beta-helix repeat-containing protein</fullName>
    </submittedName>
</protein>
<dbReference type="InterPro" id="IPR059226">
    <property type="entry name" value="Choice_anch_Q_dom"/>
</dbReference>
<dbReference type="Pfam" id="PF13229">
    <property type="entry name" value="Beta_helix"/>
    <property type="match status" value="1"/>
</dbReference>
<comment type="caution">
    <text evidence="7">The sequence shown here is derived from an EMBL/GenBank/DDBJ whole genome shotgun (WGS) entry which is preliminary data.</text>
</comment>
<dbReference type="InterPro" id="IPR039448">
    <property type="entry name" value="Beta_helix"/>
</dbReference>
<keyword evidence="8" id="KW-1185">Reference proteome</keyword>
<dbReference type="InterPro" id="IPR012334">
    <property type="entry name" value="Pectin_lyas_fold"/>
</dbReference>
<evidence type="ECO:0000313" key="7">
    <source>
        <dbReference type="EMBL" id="MCA1858426.1"/>
    </source>
</evidence>
<dbReference type="SUPFAM" id="SSF51126">
    <property type="entry name" value="Pectin lyase-like"/>
    <property type="match status" value="1"/>
</dbReference>
<dbReference type="Pfam" id="PF07602">
    <property type="entry name" value="DUF1565"/>
    <property type="match status" value="1"/>
</dbReference>
<accession>A0ABS7YHM6</accession>
<evidence type="ECO:0000259" key="5">
    <source>
        <dbReference type="Pfam" id="PF07602"/>
    </source>
</evidence>
<reference evidence="7 8" key="1">
    <citation type="submission" date="2021-07" db="EMBL/GenBank/DDBJ databases">
        <title>Characterization of Violacein-producing bacteria and related species.</title>
        <authorList>
            <person name="Wilson H.S."/>
            <person name="De Leon M.E."/>
        </authorList>
    </citation>
    <scope>NUCLEOTIDE SEQUENCE [LARGE SCALE GENOMIC DNA]</scope>
    <source>
        <strain evidence="7 8">HSC-2F05</strain>
    </source>
</reference>
<evidence type="ECO:0000256" key="1">
    <source>
        <dbReference type="ARBA" id="ARBA00004613"/>
    </source>
</evidence>
<gene>
    <name evidence="7" type="ORF">LE190_21195</name>
</gene>
<dbReference type="Proteomes" id="UP001198602">
    <property type="component" value="Unassembled WGS sequence"/>
</dbReference>
<feature type="region of interest" description="Disordered" evidence="4">
    <location>
        <begin position="1"/>
        <end position="22"/>
    </location>
</feature>
<evidence type="ECO:0000313" key="8">
    <source>
        <dbReference type="Proteomes" id="UP001198602"/>
    </source>
</evidence>
<name>A0ABS7YHM6_9BURK</name>
<dbReference type="InterPro" id="IPR006626">
    <property type="entry name" value="PbH1"/>
</dbReference>
<dbReference type="SMART" id="SM00710">
    <property type="entry name" value="PbH1"/>
    <property type="match status" value="5"/>
</dbReference>
<dbReference type="InterPro" id="IPR011050">
    <property type="entry name" value="Pectin_lyase_fold/virulence"/>
</dbReference>
<keyword evidence="2" id="KW-0964">Secreted</keyword>
<organism evidence="7 8">
    <name type="scientific">Massilia hydrophila</name>
    <dbReference type="NCBI Taxonomy" id="3044279"/>
    <lineage>
        <taxon>Bacteria</taxon>
        <taxon>Pseudomonadati</taxon>
        <taxon>Pseudomonadota</taxon>
        <taxon>Betaproteobacteria</taxon>
        <taxon>Burkholderiales</taxon>
        <taxon>Oxalobacteraceae</taxon>
        <taxon>Telluria group</taxon>
        <taxon>Massilia</taxon>
    </lineage>
</organism>
<feature type="domain" description="DUF1565" evidence="5">
    <location>
        <begin position="89"/>
        <end position="127"/>
    </location>
</feature>
<evidence type="ECO:0000256" key="2">
    <source>
        <dbReference type="ARBA" id="ARBA00022525"/>
    </source>
</evidence>
<dbReference type="InterPro" id="IPR052052">
    <property type="entry name" value="Polysaccharide_Lyase_9"/>
</dbReference>
<dbReference type="PANTHER" id="PTHR40088">
    <property type="entry name" value="PECTATE LYASE (EUROFUNG)"/>
    <property type="match status" value="1"/>
</dbReference>
<dbReference type="PANTHER" id="PTHR40088:SF2">
    <property type="entry name" value="SECRETED SUGAR HYDROLASE"/>
    <property type="match status" value="1"/>
</dbReference>
<evidence type="ECO:0000256" key="4">
    <source>
        <dbReference type="SAM" id="MobiDB-lite"/>
    </source>
</evidence>
<dbReference type="Gene3D" id="2.160.20.10">
    <property type="entry name" value="Single-stranded right-handed beta-helix, Pectin lyase-like"/>
    <property type="match status" value="1"/>
</dbReference>
<proteinExistence type="predicted"/>
<dbReference type="NCBIfam" id="NF041518">
    <property type="entry name" value="choice_anch_Q"/>
    <property type="match status" value="1"/>
</dbReference>
<evidence type="ECO:0000256" key="3">
    <source>
        <dbReference type="ARBA" id="ARBA00022729"/>
    </source>
</evidence>
<keyword evidence="3" id="KW-0732">Signal</keyword>